<dbReference type="SUPFAM" id="SSF56752">
    <property type="entry name" value="D-aminoacid aminotransferase-like PLP-dependent enzymes"/>
    <property type="match status" value="1"/>
</dbReference>
<dbReference type="FunFam" id="3.20.10.10:FF:000002">
    <property type="entry name" value="D-alanine aminotransferase"/>
    <property type="match status" value="1"/>
</dbReference>
<evidence type="ECO:0000256" key="10">
    <source>
        <dbReference type="RuleBase" id="RU004106"/>
    </source>
</evidence>
<dbReference type="InterPro" id="IPR018300">
    <property type="entry name" value="Aminotrans_IV_CS"/>
</dbReference>
<comment type="similarity">
    <text evidence="2 10">Belongs to the class-IV pyridoxal-phosphate-dependent aminotransferase family.</text>
</comment>
<dbReference type="Proteomes" id="UP000077868">
    <property type="component" value="Chromosome"/>
</dbReference>
<evidence type="ECO:0000256" key="6">
    <source>
        <dbReference type="ARBA" id="ARBA00023239"/>
    </source>
</evidence>
<sequence>MAWRLLRPTVSAVRAWVNGQLLADAHQPVVQVSDHGFTVGDGVFEAVKVVDGRPFALDRHLARLLSSTAGMGLPLPDEDAVRRGVDAVLAAEHLTLGRLRITVTGGPAPLGSGRGDAAPTIAVVAAPMPPAASSARVATVPWPRNERGALAGLKTTSYGENVVALAEARRRGADEAVFANLAGHLCEGTGSNVFYAVGGELRTPTLASGCLAGVTRALVLEWVGAREVDEPIEVLLQADEVFLASTTRDVQPVSHWDERDLGEPGPLTRAAARVWREREAEVLRSRGPDAGPSR</sequence>
<dbReference type="KEGG" id="ndk:I601_2945"/>
<dbReference type="PROSITE" id="PS00770">
    <property type="entry name" value="AA_TRANSFER_CLASS_4"/>
    <property type="match status" value="1"/>
</dbReference>
<dbReference type="GO" id="GO:0008696">
    <property type="term" value="F:4-amino-4-deoxychorismate lyase activity"/>
    <property type="evidence" value="ECO:0007669"/>
    <property type="project" value="UniProtKB-EC"/>
</dbReference>
<evidence type="ECO:0000256" key="4">
    <source>
        <dbReference type="ARBA" id="ARBA00022898"/>
    </source>
</evidence>
<gene>
    <name evidence="12" type="primary">dat</name>
    <name evidence="12" type="ORF">I601_2945</name>
</gene>
<dbReference type="STRING" id="1300347.I601_2945"/>
<dbReference type="InterPro" id="IPR036038">
    <property type="entry name" value="Aminotransferase-like"/>
</dbReference>
<dbReference type="InterPro" id="IPR017824">
    <property type="entry name" value="Aminodeoxychorismate_lyase_IV"/>
</dbReference>
<dbReference type="GO" id="GO:0008652">
    <property type="term" value="P:amino acid biosynthetic process"/>
    <property type="evidence" value="ECO:0007669"/>
    <property type="project" value="UniProtKB-ARBA"/>
</dbReference>
<dbReference type="Gene3D" id="3.20.10.10">
    <property type="entry name" value="D-amino Acid Aminotransferase, subunit A, domain 2"/>
    <property type="match status" value="1"/>
</dbReference>
<keyword evidence="4 11" id="KW-0663">Pyridoxal phosphate</keyword>
<dbReference type="Gene3D" id="3.30.470.10">
    <property type="match status" value="1"/>
</dbReference>
<comment type="cofactor">
    <cofactor evidence="1 11">
        <name>pyridoxal 5'-phosphate</name>
        <dbReference type="ChEBI" id="CHEBI:597326"/>
    </cofactor>
</comment>
<evidence type="ECO:0000256" key="2">
    <source>
        <dbReference type="ARBA" id="ARBA00009320"/>
    </source>
</evidence>
<dbReference type="AlphaFoldDB" id="A0A1A9GLZ7"/>
<evidence type="ECO:0000256" key="8">
    <source>
        <dbReference type="ARBA" id="ARBA00035676"/>
    </source>
</evidence>
<protein>
    <recommendedName>
        <fullName evidence="8">aminodeoxychorismate lyase</fullName>
        <ecNumber evidence="8">4.1.3.38</ecNumber>
    </recommendedName>
</protein>
<dbReference type="Pfam" id="PF01063">
    <property type="entry name" value="Aminotran_4"/>
    <property type="match status" value="1"/>
</dbReference>
<dbReference type="EMBL" id="CP015079">
    <property type="protein sequence ID" value="ANH39357.1"/>
    <property type="molecule type" value="Genomic_DNA"/>
</dbReference>
<organism evidence="12 13">
    <name type="scientific">Nocardioides dokdonensis FR1436</name>
    <dbReference type="NCBI Taxonomy" id="1300347"/>
    <lineage>
        <taxon>Bacteria</taxon>
        <taxon>Bacillati</taxon>
        <taxon>Actinomycetota</taxon>
        <taxon>Actinomycetes</taxon>
        <taxon>Propionibacteriales</taxon>
        <taxon>Nocardioidaceae</taxon>
        <taxon>Nocardioides</taxon>
    </lineage>
</organism>
<dbReference type="PANTHER" id="PTHR42743:SF11">
    <property type="entry name" value="AMINODEOXYCHORISMATE LYASE"/>
    <property type="match status" value="1"/>
</dbReference>
<proteinExistence type="inferred from homology"/>
<evidence type="ECO:0000313" key="12">
    <source>
        <dbReference type="EMBL" id="ANH39357.1"/>
    </source>
</evidence>
<dbReference type="InterPro" id="IPR043132">
    <property type="entry name" value="BCAT-like_C"/>
</dbReference>
<keyword evidence="6" id="KW-0456">Lyase</keyword>
<keyword evidence="12" id="KW-0032">Aminotransferase</keyword>
<dbReference type="PANTHER" id="PTHR42743">
    <property type="entry name" value="AMINO-ACID AMINOTRANSFERASE"/>
    <property type="match status" value="1"/>
</dbReference>
<dbReference type="EC" id="4.1.3.38" evidence="8"/>
<dbReference type="InterPro" id="IPR043131">
    <property type="entry name" value="BCAT-like_N"/>
</dbReference>
<keyword evidence="12" id="KW-0808">Transferase</keyword>
<dbReference type="GO" id="GO:0030170">
    <property type="term" value="F:pyridoxal phosphate binding"/>
    <property type="evidence" value="ECO:0007669"/>
    <property type="project" value="InterPro"/>
</dbReference>
<dbReference type="CDD" id="cd01559">
    <property type="entry name" value="ADCL_like"/>
    <property type="match status" value="1"/>
</dbReference>
<keyword evidence="13" id="KW-1185">Reference proteome</keyword>
<accession>A0A1A9GLZ7</accession>
<name>A0A1A9GLZ7_9ACTN</name>
<dbReference type="InterPro" id="IPR001544">
    <property type="entry name" value="Aminotrans_IV"/>
</dbReference>
<comment type="subunit">
    <text evidence="3">Homodimer.</text>
</comment>
<evidence type="ECO:0000256" key="1">
    <source>
        <dbReference type="ARBA" id="ARBA00001933"/>
    </source>
</evidence>
<keyword evidence="5" id="KW-0289">Folate biosynthesis</keyword>
<dbReference type="InterPro" id="IPR050571">
    <property type="entry name" value="Class-IV_PLP-Dep_Aminotrnsfr"/>
</dbReference>
<evidence type="ECO:0000256" key="5">
    <source>
        <dbReference type="ARBA" id="ARBA00022909"/>
    </source>
</evidence>
<evidence type="ECO:0000256" key="3">
    <source>
        <dbReference type="ARBA" id="ARBA00011738"/>
    </source>
</evidence>
<dbReference type="GO" id="GO:0008483">
    <property type="term" value="F:transaminase activity"/>
    <property type="evidence" value="ECO:0007669"/>
    <property type="project" value="UniProtKB-KW"/>
</dbReference>
<dbReference type="PATRIC" id="fig|1300347.3.peg.2943"/>
<evidence type="ECO:0000313" key="13">
    <source>
        <dbReference type="Proteomes" id="UP000077868"/>
    </source>
</evidence>
<evidence type="ECO:0000256" key="7">
    <source>
        <dbReference type="ARBA" id="ARBA00035633"/>
    </source>
</evidence>
<evidence type="ECO:0000256" key="11">
    <source>
        <dbReference type="RuleBase" id="RU004516"/>
    </source>
</evidence>
<dbReference type="GO" id="GO:0005829">
    <property type="term" value="C:cytosol"/>
    <property type="evidence" value="ECO:0007669"/>
    <property type="project" value="TreeGrafter"/>
</dbReference>
<dbReference type="GO" id="GO:0046656">
    <property type="term" value="P:folic acid biosynthetic process"/>
    <property type="evidence" value="ECO:0007669"/>
    <property type="project" value="UniProtKB-KW"/>
</dbReference>
<evidence type="ECO:0000256" key="9">
    <source>
        <dbReference type="ARBA" id="ARBA00049529"/>
    </source>
</evidence>
<comment type="catalytic activity">
    <reaction evidence="9">
        <text>4-amino-4-deoxychorismate = 4-aminobenzoate + pyruvate + H(+)</text>
        <dbReference type="Rhea" id="RHEA:16201"/>
        <dbReference type="ChEBI" id="CHEBI:15361"/>
        <dbReference type="ChEBI" id="CHEBI:15378"/>
        <dbReference type="ChEBI" id="CHEBI:17836"/>
        <dbReference type="ChEBI" id="CHEBI:58406"/>
        <dbReference type="EC" id="4.1.3.38"/>
    </reaction>
</comment>
<comment type="pathway">
    <text evidence="7">Cofactor biosynthesis; tetrahydrofolate biosynthesis; 4-aminobenzoate from chorismate: step 2/2.</text>
</comment>
<reference evidence="12 13" key="1">
    <citation type="submission" date="2016-03" db="EMBL/GenBank/DDBJ databases">
        <title>Complete genome sequence of a soil Actinobacterium, Nocardioides dokdonensis FR1436.</title>
        <authorList>
            <person name="Kwon S.-K."/>
            <person name="Kim K."/>
            <person name="Kim J.F."/>
        </authorList>
    </citation>
    <scope>NUCLEOTIDE SEQUENCE [LARGE SCALE GENOMIC DNA]</scope>
    <source>
        <strain evidence="12 13">FR1436</strain>
    </source>
</reference>